<dbReference type="InterPro" id="IPR026881">
    <property type="entry name" value="WYL_dom"/>
</dbReference>
<gene>
    <name evidence="2" type="ORF">J0656_07780</name>
</gene>
<dbReference type="PROSITE" id="PS52050">
    <property type="entry name" value="WYL"/>
    <property type="match status" value="1"/>
</dbReference>
<name>A0ABS3G3C7_9FLAO</name>
<evidence type="ECO:0000259" key="1">
    <source>
        <dbReference type="Pfam" id="PF13280"/>
    </source>
</evidence>
<feature type="domain" description="WYL" evidence="1">
    <location>
        <begin position="2"/>
        <end position="24"/>
    </location>
</feature>
<dbReference type="Proteomes" id="UP000664044">
    <property type="component" value="Unassembled WGS sequence"/>
</dbReference>
<proteinExistence type="predicted"/>
<evidence type="ECO:0000313" key="3">
    <source>
        <dbReference type="Proteomes" id="UP000664044"/>
    </source>
</evidence>
<accession>A0ABS3G3C7</accession>
<keyword evidence="3" id="KW-1185">Reference proteome</keyword>
<organism evidence="2 3">
    <name type="scientific">Flagellimonas aurea</name>
    <dbReference type="NCBI Taxonomy" id="2915619"/>
    <lineage>
        <taxon>Bacteria</taxon>
        <taxon>Pseudomonadati</taxon>
        <taxon>Bacteroidota</taxon>
        <taxon>Flavobacteriia</taxon>
        <taxon>Flavobacteriales</taxon>
        <taxon>Flavobacteriaceae</taxon>
        <taxon>Flagellimonas</taxon>
    </lineage>
</organism>
<dbReference type="EMBL" id="JAFLNL010000003">
    <property type="protein sequence ID" value="MBO0353913.1"/>
    <property type="molecule type" value="Genomic_DNA"/>
</dbReference>
<comment type="caution">
    <text evidence="2">The sequence shown here is derived from an EMBL/GenBank/DDBJ whole genome shotgun (WGS) entry which is preliminary data.</text>
</comment>
<sequence>MLIAYCQMRNAFRAFRLDRIQNLVVTDKKFNPHKITLEEYFEECRKNCLSTPDTPLT</sequence>
<reference evidence="2 3" key="1">
    <citation type="submission" date="2021-03" db="EMBL/GenBank/DDBJ databases">
        <title>Muricauda lutimaris sp. nov. and Muricauda ruestringensis sp. nov, two marine members of the Flavobacteriaceae isolated from deep sea sediments of Western Pacific.</title>
        <authorList>
            <person name="Zhao S."/>
            <person name="Liu R."/>
        </authorList>
    </citation>
    <scope>NUCLEOTIDE SEQUENCE [LARGE SCALE GENOMIC DNA]</scope>
    <source>
        <strain evidence="2 3">BC31-1-A7</strain>
    </source>
</reference>
<evidence type="ECO:0000313" key="2">
    <source>
        <dbReference type="EMBL" id="MBO0353913.1"/>
    </source>
</evidence>
<protein>
    <submittedName>
        <fullName evidence="2">WYL domain-containing protein</fullName>
    </submittedName>
</protein>
<dbReference type="Pfam" id="PF13280">
    <property type="entry name" value="WYL"/>
    <property type="match status" value="1"/>
</dbReference>